<dbReference type="EMBL" id="WNJL01000030">
    <property type="protein sequence ID" value="NDU42551.1"/>
    <property type="molecule type" value="Genomic_DNA"/>
</dbReference>
<accession>A0A845U9J8</accession>
<sequence length="578" mass="64694">MNLTRRDFLQMAGIAGAAGFFGPGAIASAWGADGDPYEISDYGNVTLLHMTDSHAQLLPVWWREPDTNIGLGSARDQPPHLCGKWMLEYYGIPMKTKDAHAFSCLDYTDLAHKYGKVGGYAHIHSLVNRFRQARPNKTLLLDGGDTWQGSATSLWTKGEDMVGAQNLLGVDDFVGHWEFTYGQERVQDLIKNKLKANFLAQNVFSSTWNELVFKPYVIHEISGRKIAVIGQAFPFTPIANPRYLTPDWVFSIHPGHMQKMVDECRQTHKADAVVVLSHNGADVDMKMASQVQGIDIILGGHTHDIMGPKPFRVGKTIIINTSTNGKVLARFDLDVGKGKINGFKFYYLPVFSNLIKADPKMAAYVDSVRTPFKTKLAEPIAVTESLLYRRDNFNGTFDQLLCNALMDEMDCEAAFSPGFRWGYCKLPGETITMEDVMGQTAITYPQVTVNEYTGAEIKNIMEQVADNIFNKDPYYQQGGDMMRVGNIQYTFNPDALIYHRISNMHIGGKPVSSSSKKKYKMAGWAPVVAPVEGKAVWDVFAHWLKDKKTVRVDKLELPRLTRNMENNHGIAEPKTYGL</sequence>
<dbReference type="RefSeq" id="WP_163097773.1">
    <property type="nucleotide sequence ID" value="NZ_CP127523.1"/>
</dbReference>
<dbReference type="SUPFAM" id="SSF56300">
    <property type="entry name" value="Metallo-dependent phosphatases"/>
    <property type="match status" value="1"/>
</dbReference>
<dbReference type="InterPro" id="IPR006179">
    <property type="entry name" value="5_nucleotidase/apyrase"/>
</dbReference>
<dbReference type="NCBIfam" id="TIGR01409">
    <property type="entry name" value="TAT_signal_seq"/>
    <property type="match status" value="1"/>
</dbReference>
<dbReference type="GO" id="GO:0016787">
    <property type="term" value="F:hydrolase activity"/>
    <property type="evidence" value="ECO:0007669"/>
    <property type="project" value="UniProtKB-KW"/>
</dbReference>
<gene>
    <name evidence="3" type="primary">soxB</name>
    <name evidence="3" type="ORF">GL267_07810</name>
</gene>
<keyword evidence="1" id="KW-0547">Nucleotide-binding</keyword>
<dbReference type="InterPro" id="IPR029052">
    <property type="entry name" value="Metallo-depent_PP-like"/>
</dbReference>
<dbReference type="PROSITE" id="PS51318">
    <property type="entry name" value="TAT"/>
    <property type="match status" value="1"/>
</dbReference>
<dbReference type="GO" id="GO:0009166">
    <property type="term" value="P:nucleotide catabolic process"/>
    <property type="evidence" value="ECO:0007669"/>
    <property type="project" value="InterPro"/>
</dbReference>
<dbReference type="NCBIfam" id="TIGR04486">
    <property type="entry name" value="thiosulf_SoxB"/>
    <property type="match status" value="1"/>
</dbReference>
<dbReference type="CDD" id="cd07411">
    <property type="entry name" value="MPP_SoxB_N"/>
    <property type="match status" value="1"/>
</dbReference>
<protein>
    <submittedName>
        <fullName evidence="3">Thiosulfohydrolase SoxB</fullName>
    </submittedName>
</protein>
<dbReference type="GO" id="GO:0000166">
    <property type="term" value="F:nucleotide binding"/>
    <property type="evidence" value="ECO:0007669"/>
    <property type="project" value="UniProtKB-KW"/>
</dbReference>
<dbReference type="Gene3D" id="3.90.780.10">
    <property type="entry name" value="5'-Nucleotidase, C-terminal domain"/>
    <property type="match status" value="1"/>
</dbReference>
<dbReference type="AlphaFoldDB" id="A0A845U9J8"/>
<dbReference type="InterPro" id="IPR006311">
    <property type="entry name" value="TAT_signal"/>
</dbReference>
<comment type="caution">
    <text evidence="3">The sequence shown here is derived from an EMBL/GenBank/DDBJ whole genome shotgun (WGS) entry which is preliminary data.</text>
</comment>
<keyword evidence="1 3" id="KW-0378">Hydrolase</keyword>
<dbReference type="InterPro" id="IPR019546">
    <property type="entry name" value="TAT_signal_bac_arc"/>
</dbReference>
<proteinExistence type="inferred from homology"/>
<dbReference type="Gene3D" id="3.60.21.10">
    <property type="match status" value="1"/>
</dbReference>
<comment type="similarity">
    <text evidence="1">Belongs to the 5'-nucleotidase family.</text>
</comment>
<dbReference type="InterPro" id="IPR036907">
    <property type="entry name" value="5'-Nucleotdase_C_sf"/>
</dbReference>
<dbReference type="InterPro" id="IPR030998">
    <property type="entry name" value="Thiosulf_SoxB"/>
</dbReference>
<dbReference type="GO" id="GO:0030288">
    <property type="term" value="C:outer membrane-bounded periplasmic space"/>
    <property type="evidence" value="ECO:0007669"/>
    <property type="project" value="TreeGrafter"/>
</dbReference>
<dbReference type="InterPro" id="IPR041829">
    <property type="entry name" value="SoxB_N"/>
</dbReference>
<feature type="domain" description="5'-Nucleotidase C-terminal" evidence="2">
    <location>
        <begin position="394"/>
        <end position="523"/>
    </location>
</feature>
<evidence type="ECO:0000259" key="2">
    <source>
        <dbReference type="Pfam" id="PF02872"/>
    </source>
</evidence>
<evidence type="ECO:0000313" key="3">
    <source>
        <dbReference type="EMBL" id="NDU42551.1"/>
    </source>
</evidence>
<evidence type="ECO:0000256" key="1">
    <source>
        <dbReference type="RuleBase" id="RU362119"/>
    </source>
</evidence>
<dbReference type="PANTHER" id="PTHR11575">
    <property type="entry name" value="5'-NUCLEOTIDASE-RELATED"/>
    <property type="match status" value="1"/>
</dbReference>
<organism evidence="3">
    <name type="scientific">Acidithiobacillus ferrianus</name>
    <dbReference type="NCBI Taxonomy" id="2678518"/>
    <lineage>
        <taxon>Bacteria</taxon>
        <taxon>Pseudomonadati</taxon>
        <taxon>Pseudomonadota</taxon>
        <taxon>Acidithiobacillia</taxon>
        <taxon>Acidithiobacillales</taxon>
        <taxon>Acidithiobacillaceae</taxon>
        <taxon>Acidithiobacillus</taxon>
    </lineage>
</organism>
<dbReference type="PANTHER" id="PTHR11575:SF42">
    <property type="entry name" value="SULFUR OXIDATION PROTEIN SOXB"/>
    <property type="match status" value="1"/>
</dbReference>
<dbReference type="Gene3D" id="6.10.140.570">
    <property type="match status" value="1"/>
</dbReference>
<dbReference type="InterPro" id="IPR008334">
    <property type="entry name" value="5'-Nucleotdase_C"/>
</dbReference>
<dbReference type="PRINTS" id="PR01607">
    <property type="entry name" value="APYRASEFAMLY"/>
</dbReference>
<name>A0A845U9J8_9PROT</name>
<reference evidence="3" key="1">
    <citation type="submission" date="2019-11" db="EMBL/GenBank/DDBJ databases">
        <title>Acidithiobacillus ferrianus sp. nov.: a facultatively anaerobic and extremely acidophilic chemolithoautotroph.</title>
        <authorList>
            <person name="Norris P.R."/>
            <person name="Falagan C."/>
            <person name="Moya-Beltran A."/>
            <person name="Castro M."/>
            <person name="Quatrini R."/>
            <person name="Johnson D.B."/>
        </authorList>
    </citation>
    <scope>NUCLEOTIDE SEQUENCE [LARGE SCALE GENOMIC DNA]</scope>
    <source>
        <strain evidence="3">MG</strain>
    </source>
</reference>
<dbReference type="Pfam" id="PF02872">
    <property type="entry name" value="5_nucleotid_C"/>
    <property type="match status" value="1"/>
</dbReference>
<dbReference type="SUPFAM" id="SSF55816">
    <property type="entry name" value="5'-nucleotidase (syn. UDP-sugar hydrolase), C-terminal domain"/>
    <property type="match status" value="1"/>
</dbReference>